<sequence length="85" mass="10069">MGRLYSGNLMNFQAALSQIFELDLNVTQEREFETWSRQNVYTLKILTHSGAELASCMFMAHDEDVLYNDMTSWLKRQHYQLSSWK</sequence>
<proteinExistence type="predicted"/>
<accession>A0AC61TNQ1</accession>
<evidence type="ECO:0000313" key="1">
    <source>
        <dbReference type="EMBL" id="UCS82749.1"/>
    </source>
</evidence>
<dbReference type="Proteomes" id="UP000828900">
    <property type="component" value="Segment"/>
</dbReference>
<organism evidence="1 2">
    <name type="scientific">Yersinia phage vB_YenP_Rambo</name>
    <dbReference type="NCBI Taxonomy" id="2880894"/>
    <lineage>
        <taxon>Viruses</taxon>
        <taxon>Duplodnaviria</taxon>
        <taxon>Heunggongvirae</taxon>
        <taxon>Uroviricota</taxon>
        <taxon>Caudoviricetes</taxon>
        <taxon>Autographivirales</taxon>
        <taxon>Autotranscriptaviridae</taxon>
        <taxon>Studiervirinae</taxon>
        <taxon>Rambovirus</taxon>
        <taxon>Rambovirus rambo</taxon>
    </lineage>
</organism>
<evidence type="ECO:0000313" key="2">
    <source>
        <dbReference type="Proteomes" id="UP000828900"/>
    </source>
</evidence>
<reference evidence="1" key="1">
    <citation type="submission" date="2021-09" db="EMBL/GenBank/DDBJ databases">
        <title>Properties of two broad host range phages and the first virulent siphovirus of Yersinia enterocolitica isolated from wild animals.</title>
        <authorList>
            <person name="Hammerl J.A."/>
            <person name="Hertwig S."/>
        </authorList>
    </citation>
    <scope>NUCLEOTIDE SEQUENCE</scope>
</reference>
<gene>
    <name evidence="1" type="ORF">vBYenPRambo_006</name>
</gene>
<dbReference type="EMBL" id="OK042080">
    <property type="protein sequence ID" value="UCS82749.1"/>
    <property type="molecule type" value="Genomic_DNA"/>
</dbReference>
<protein>
    <submittedName>
        <fullName evidence="1">dGTP triphosphohydrolase inhibitor</fullName>
    </submittedName>
</protein>
<keyword evidence="2" id="KW-1185">Reference proteome</keyword>
<name>A0AC61TNQ1_9CAUD</name>